<feature type="compositionally biased region" description="Polar residues" evidence="1">
    <location>
        <begin position="351"/>
        <end position="363"/>
    </location>
</feature>
<protein>
    <recommendedName>
        <fullName evidence="6">Retrotransposon Copia-like N-terminal domain-containing protein</fullName>
    </recommendedName>
</protein>
<dbReference type="PANTHER" id="PTHR37610">
    <property type="entry name" value="CCHC-TYPE DOMAIN-CONTAINING PROTEIN"/>
    <property type="match status" value="1"/>
</dbReference>
<feature type="region of interest" description="Disordered" evidence="1">
    <location>
        <begin position="218"/>
        <end position="254"/>
    </location>
</feature>
<dbReference type="EMBL" id="JAIVGD010000028">
    <property type="protein sequence ID" value="KAH0737517.1"/>
    <property type="molecule type" value="Genomic_DNA"/>
</dbReference>
<dbReference type="InterPro" id="IPR029472">
    <property type="entry name" value="Copia-like_N"/>
</dbReference>
<evidence type="ECO:0000313" key="5">
    <source>
        <dbReference type="Proteomes" id="UP000826656"/>
    </source>
</evidence>
<organism evidence="4 5">
    <name type="scientific">Solanum tuberosum</name>
    <name type="common">Potato</name>
    <dbReference type="NCBI Taxonomy" id="4113"/>
    <lineage>
        <taxon>Eukaryota</taxon>
        <taxon>Viridiplantae</taxon>
        <taxon>Streptophyta</taxon>
        <taxon>Embryophyta</taxon>
        <taxon>Tracheophyta</taxon>
        <taxon>Spermatophyta</taxon>
        <taxon>Magnoliopsida</taxon>
        <taxon>eudicotyledons</taxon>
        <taxon>Gunneridae</taxon>
        <taxon>Pentapetalae</taxon>
        <taxon>asterids</taxon>
        <taxon>lamiids</taxon>
        <taxon>Solanales</taxon>
        <taxon>Solanaceae</taxon>
        <taxon>Solanoideae</taxon>
        <taxon>Solaneae</taxon>
        <taxon>Solanum</taxon>
    </lineage>
</organism>
<keyword evidence="5" id="KW-1185">Reference proteome</keyword>
<dbReference type="Pfam" id="PF14244">
    <property type="entry name" value="Retrotran_gag_3"/>
    <property type="match status" value="1"/>
</dbReference>
<evidence type="ECO:0000259" key="3">
    <source>
        <dbReference type="Pfam" id="PF14244"/>
    </source>
</evidence>
<dbReference type="Pfam" id="PF03732">
    <property type="entry name" value="Retrotrans_gag"/>
    <property type="match status" value="1"/>
</dbReference>
<dbReference type="PANTHER" id="PTHR37610:SF6">
    <property type="entry name" value="GAG-POLYPEPTIDE OF LTR COPIA-TYPE-RELATED"/>
    <property type="match status" value="1"/>
</dbReference>
<sequence length="377" mass="42240">MVEANHPYFLTSSDSPGMNLININFDGTTYGNWRRGVLISLSAKNKLGFINGACKKPEEDAPLFEQWRRCNDMVLAWLLNSLSREIAESVIYSQTTEDLWNELEQRYGQTDGAKMFQLQRELNNISQGTNDVAGYFNRLKKIWDQTKVTNTFMICSCDCSCGAKTHNVKMNEDQQLIQFLMGLNENFGGIRGNILMMKPLPTTAQAYSIVLHEETQRGVHSGNQVNGTTDSTAFNTNSQRWNNDRGNSEYKGNNQTLNQYANIDTKRNNSFCSYCKKQGHVKEKCYKLVGYPQSVKFNKPKRGYGNGQVKASMTEDEKNGNNTPGGMTSQGFTSDQCEKLIQMLQTVQTRNLGTSGSEPNASANCVGPFSEDASGVW</sequence>
<feature type="compositionally biased region" description="Polar residues" evidence="1">
    <location>
        <begin position="221"/>
        <end position="241"/>
    </location>
</feature>
<evidence type="ECO:0008006" key="6">
    <source>
        <dbReference type="Google" id="ProtNLM"/>
    </source>
</evidence>
<accession>A0ABQ7TS19</accession>
<comment type="caution">
    <text evidence="4">The sequence shown here is derived from an EMBL/GenBank/DDBJ whole genome shotgun (WGS) entry which is preliminary data.</text>
</comment>
<dbReference type="InterPro" id="IPR005162">
    <property type="entry name" value="Retrotrans_gag_dom"/>
</dbReference>
<dbReference type="Proteomes" id="UP000826656">
    <property type="component" value="Unassembled WGS sequence"/>
</dbReference>
<evidence type="ECO:0000313" key="4">
    <source>
        <dbReference type="EMBL" id="KAH0737517.1"/>
    </source>
</evidence>
<feature type="compositionally biased region" description="Polar residues" evidence="1">
    <location>
        <begin position="320"/>
        <end position="332"/>
    </location>
</feature>
<feature type="domain" description="Retrotransposon Copia-like N-terminal" evidence="3">
    <location>
        <begin position="12"/>
        <end position="58"/>
    </location>
</feature>
<feature type="region of interest" description="Disordered" evidence="1">
    <location>
        <begin position="351"/>
        <end position="377"/>
    </location>
</feature>
<feature type="domain" description="Retrotransposon gag" evidence="2">
    <location>
        <begin position="76"/>
        <end position="184"/>
    </location>
</feature>
<evidence type="ECO:0000259" key="2">
    <source>
        <dbReference type="Pfam" id="PF03732"/>
    </source>
</evidence>
<reference evidence="4 5" key="1">
    <citation type="journal article" date="2021" name="bioRxiv">
        <title>Chromosome-scale and haplotype-resolved genome assembly of a tetraploid potato cultivar.</title>
        <authorList>
            <person name="Sun H."/>
            <person name="Jiao W.-B."/>
            <person name="Krause K."/>
            <person name="Campoy J.A."/>
            <person name="Goel M."/>
            <person name="Folz-Donahue K."/>
            <person name="Kukat C."/>
            <person name="Huettel B."/>
            <person name="Schneeberger K."/>
        </authorList>
    </citation>
    <scope>NUCLEOTIDE SEQUENCE [LARGE SCALE GENOMIC DNA]</scope>
    <source>
        <strain evidence="4">SolTubOtavaFocal</strain>
        <tissue evidence="4">Leaves</tissue>
    </source>
</reference>
<name>A0ABQ7TS19_SOLTU</name>
<gene>
    <name evidence="4" type="ORF">KY290_036222</name>
</gene>
<feature type="region of interest" description="Disordered" evidence="1">
    <location>
        <begin position="313"/>
        <end position="332"/>
    </location>
</feature>
<proteinExistence type="predicted"/>
<evidence type="ECO:0000256" key="1">
    <source>
        <dbReference type="SAM" id="MobiDB-lite"/>
    </source>
</evidence>